<evidence type="ECO:0000313" key="4">
    <source>
        <dbReference type="EMBL" id="CAJ1929066.1"/>
    </source>
</evidence>
<dbReference type="PANTHER" id="PTHR47926">
    <property type="entry name" value="PENTATRICOPEPTIDE REPEAT-CONTAINING PROTEIN"/>
    <property type="match status" value="1"/>
</dbReference>
<dbReference type="InterPro" id="IPR049198">
    <property type="entry name" value="DUF6865"/>
</dbReference>
<reference evidence="4" key="1">
    <citation type="submission" date="2023-10" db="EMBL/GenBank/DDBJ databases">
        <authorList>
            <person name="Domelevo Entfellner J.-B."/>
        </authorList>
    </citation>
    <scope>NUCLEOTIDE SEQUENCE</scope>
</reference>
<dbReference type="Pfam" id="PF13041">
    <property type="entry name" value="PPR_2"/>
    <property type="match status" value="1"/>
</dbReference>
<feature type="region of interest" description="Disordered" evidence="3">
    <location>
        <begin position="1"/>
        <end position="37"/>
    </location>
</feature>
<dbReference type="NCBIfam" id="TIGR00756">
    <property type="entry name" value="PPR"/>
    <property type="match status" value="1"/>
</dbReference>
<dbReference type="AlphaFoldDB" id="A0AA86V8I0"/>
<dbReference type="EMBL" id="OY731399">
    <property type="protein sequence ID" value="CAJ1929066.1"/>
    <property type="molecule type" value="Genomic_DNA"/>
</dbReference>
<evidence type="ECO:0000256" key="1">
    <source>
        <dbReference type="ARBA" id="ARBA00022737"/>
    </source>
</evidence>
<feature type="repeat" description="PPR" evidence="2">
    <location>
        <begin position="249"/>
        <end position="283"/>
    </location>
</feature>
<evidence type="ECO:0000256" key="2">
    <source>
        <dbReference type="PROSITE-ProRule" id="PRU00708"/>
    </source>
</evidence>
<evidence type="ECO:0000256" key="3">
    <source>
        <dbReference type="SAM" id="MobiDB-lite"/>
    </source>
</evidence>
<dbReference type="InterPro" id="IPR002885">
    <property type="entry name" value="PPR_rpt"/>
</dbReference>
<sequence length="333" mass="36729">MKLTGAMTKHHGGIQQQQPPPQPSPFSLTSARASQQQQHHVRGCVEAVYARSQFLRVPEEEGITGTGFTRRAITAEAEEDIAAKIICEQGARTVCSSGPIRNVTIRQPPSASSLSGTDVSYEEMRESYIDGKSPSKSSEELLIGISNTLPDSQSPSNTSSKERTRELLIAISDSVPDKDEDTILNSDIMPKGKDADNFERSNDEFGPKWISSKDADDYEIANSEKFKNKIRMHSFSDAHALFDEIPQPNVVTWNTMISGYVHTGQFRNALSFFMRLDRSHVCADAFSFTSVLFACSKLSLFKLGSSIHCKTVKLSMDDSTVVANCLIDLYGKC</sequence>
<protein>
    <recommendedName>
        <fullName evidence="6">Pentatricopeptide repeat-containing protein</fullName>
    </recommendedName>
</protein>
<dbReference type="InterPro" id="IPR046960">
    <property type="entry name" value="PPR_At4g14850-like_plant"/>
</dbReference>
<dbReference type="Proteomes" id="UP001189624">
    <property type="component" value="Chromosome 2"/>
</dbReference>
<keyword evidence="5" id="KW-1185">Reference proteome</keyword>
<dbReference type="PROSITE" id="PS51375">
    <property type="entry name" value="PPR"/>
    <property type="match status" value="1"/>
</dbReference>
<gene>
    <name evidence="4" type="ORF">AYBTSS11_LOCUS4371</name>
</gene>
<dbReference type="GO" id="GO:0009451">
    <property type="term" value="P:RNA modification"/>
    <property type="evidence" value="ECO:0007669"/>
    <property type="project" value="InterPro"/>
</dbReference>
<organism evidence="4 5">
    <name type="scientific">Sphenostylis stenocarpa</name>
    <dbReference type="NCBI Taxonomy" id="92480"/>
    <lineage>
        <taxon>Eukaryota</taxon>
        <taxon>Viridiplantae</taxon>
        <taxon>Streptophyta</taxon>
        <taxon>Embryophyta</taxon>
        <taxon>Tracheophyta</taxon>
        <taxon>Spermatophyta</taxon>
        <taxon>Magnoliopsida</taxon>
        <taxon>eudicotyledons</taxon>
        <taxon>Gunneridae</taxon>
        <taxon>Pentapetalae</taxon>
        <taxon>rosids</taxon>
        <taxon>fabids</taxon>
        <taxon>Fabales</taxon>
        <taxon>Fabaceae</taxon>
        <taxon>Papilionoideae</taxon>
        <taxon>50 kb inversion clade</taxon>
        <taxon>NPAAA clade</taxon>
        <taxon>indigoferoid/millettioid clade</taxon>
        <taxon>Phaseoleae</taxon>
        <taxon>Sphenostylis</taxon>
    </lineage>
</organism>
<proteinExistence type="predicted"/>
<name>A0AA86V8I0_9FABA</name>
<keyword evidence="1" id="KW-0677">Repeat</keyword>
<evidence type="ECO:0008006" key="6">
    <source>
        <dbReference type="Google" id="ProtNLM"/>
    </source>
</evidence>
<dbReference type="GO" id="GO:0003723">
    <property type="term" value="F:RNA binding"/>
    <property type="evidence" value="ECO:0007669"/>
    <property type="project" value="InterPro"/>
</dbReference>
<dbReference type="Gene3D" id="1.25.40.10">
    <property type="entry name" value="Tetratricopeptide repeat domain"/>
    <property type="match status" value="1"/>
</dbReference>
<dbReference type="Gramene" id="rna-AYBTSS11_LOCUS4371">
    <property type="protein sequence ID" value="CAJ1929066.1"/>
    <property type="gene ID" value="gene-AYBTSS11_LOCUS4371"/>
</dbReference>
<feature type="compositionally biased region" description="Polar residues" evidence="3">
    <location>
        <begin position="26"/>
        <end position="37"/>
    </location>
</feature>
<accession>A0AA86V8I0</accession>
<dbReference type="Pfam" id="PF21737">
    <property type="entry name" value="DUF6865"/>
    <property type="match status" value="1"/>
</dbReference>
<evidence type="ECO:0000313" key="5">
    <source>
        <dbReference type="Proteomes" id="UP001189624"/>
    </source>
</evidence>
<dbReference type="InterPro" id="IPR011990">
    <property type="entry name" value="TPR-like_helical_dom_sf"/>
</dbReference>